<evidence type="ECO:0000256" key="2">
    <source>
        <dbReference type="SAM" id="MobiDB-lite"/>
    </source>
</evidence>
<dbReference type="EMBL" id="MU825402">
    <property type="protein sequence ID" value="KAJ7392235.1"/>
    <property type="molecule type" value="Genomic_DNA"/>
</dbReference>
<reference evidence="3" key="1">
    <citation type="submission" date="2023-01" db="EMBL/GenBank/DDBJ databases">
        <title>Genome assembly of the deep-sea coral Lophelia pertusa.</title>
        <authorList>
            <person name="Herrera S."/>
            <person name="Cordes E."/>
        </authorList>
    </citation>
    <scope>NUCLEOTIDE SEQUENCE</scope>
    <source>
        <strain evidence="3">USNM1676648</strain>
        <tissue evidence="3">Polyp</tissue>
    </source>
</reference>
<dbReference type="GO" id="GO:0004864">
    <property type="term" value="F:protein phosphatase inhibitor activity"/>
    <property type="evidence" value="ECO:0007669"/>
    <property type="project" value="InterPro"/>
</dbReference>
<dbReference type="Gene3D" id="6.10.250.1050">
    <property type="match status" value="2"/>
</dbReference>
<dbReference type="InterPro" id="IPR007062">
    <property type="entry name" value="PPI-2"/>
</dbReference>
<feature type="region of interest" description="Disordered" evidence="2">
    <location>
        <begin position="1"/>
        <end position="133"/>
    </location>
</feature>
<evidence type="ECO:0000313" key="3">
    <source>
        <dbReference type="EMBL" id="KAJ7392235.1"/>
    </source>
</evidence>
<dbReference type="GO" id="GO:0009966">
    <property type="term" value="P:regulation of signal transduction"/>
    <property type="evidence" value="ECO:0007669"/>
    <property type="project" value="InterPro"/>
</dbReference>
<dbReference type="Proteomes" id="UP001163046">
    <property type="component" value="Unassembled WGS sequence"/>
</dbReference>
<comment type="caution">
    <text evidence="3">The sequence shown here is derived from an EMBL/GenBank/DDBJ whole genome shotgun (WGS) entry which is preliminary data.</text>
</comment>
<proteinExistence type="inferred from homology"/>
<dbReference type="AlphaFoldDB" id="A0A9X0D9Y7"/>
<accession>A0A9X0D9Y7</accession>
<gene>
    <name evidence="3" type="primary">PPP1R2_1</name>
    <name evidence="3" type="ORF">OS493_013612</name>
</gene>
<evidence type="ECO:0000313" key="4">
    <source>
        <dbReference type="Proteomes" id="UP001163046"/>
    </source>
</evidence>
<feature type="compositionally biased region" description="Acidic residues" evidence="2">
    <location>
        <begin position="103"/>
        <end position="119"/>
    </location>
</feature>
<dbReference type="PANTHER" id="PTHR12398">
    <property type="entry name" value="PROTEIN PHOSPHATASE INHIBITOR"/>
    <property type="match status" value="1"/>
</dbReference>
<name>A0A9X0D9Y7_9CNID</name>
<feature type="compositionally biased region" description="Basic and acidic residues" evidence="2">
    <location>
        <begin position="37"/>
        <end position="48"/>
    </location>
</feature>
<dbReference type="PANTHER" id="PTHR12398:SF20">
    <property type="entry name" value="PROTEIN PHOSPHATASE 1 REGULATORY INHIBITOR SUBUNIT 2"/>
    <property type="match status" value="1"/>
</dbReference>
<sequence length="184" mass="21414">MEEESNQPKRGILRHKSEDKHQSGIHWDEMNILMTHHPPDKDYGHIKINEPPTPYNKWKDPDDDGGEGTVEPFSDDEADPEKLDPENLHDRIKDAPKRRSWEESADNDDDDDDIDEDVSEGQQELTKEFKDKRTKHYNEYSKVKLARKLIEQELKDLEDDNDTTDTTKEGPSSSKNCCCRYTDG</sequence>
<dbReference type="Pfam" id="PF04979">
    <property type="entry name" value="IPP-2"/>
    <property type="match status" value="1"/>
</dbReference>
<evidence type="ECO:0000256" key="1">
    <source>
        <dbReference type="ARBA" id="ARBA00005472"/>
    </source>
</evidence>
<feature type="compositionally biased region" description="Basic and acidic residues" evidence="2">
    <location>
        <begin position="80"/>
        <end position="102"/>
    </location>
</feature>
<comment type="similarity">
    <text evidence="1">Belongs to the protein phosphatase inhibitor 2 family.</text>
</comment>
<dbReference type="OrthoDB" id="551302at2759"/>
<keyword evidence="4" id="KW-1185">Reference proteome</keyword>
<feature type="compositionally biased region" description="Basic and acidic residues" evidence="2">
    <location>
        <begin position="15"/>
        <end position="29"/>
    </location>
</feature>
<organism evidence="3 4">
    <name type="scientific">Desmophyllum pertusum</name>
    <dbReference type="NCBI Taxonomy" id="174260"/>
    <lineage>
        <taxon>Eukaryota</taxon>
        <taxon>Metazoa</taxon>
        <taxon>Cnidaria</taxon>
        <taxon>Anthozoa</taxon>
        <taxon>Hexacorallia</taxon>
        <taxon>Scleractinia</taxon>
        <taxon>Caryophylliina</taxon>
        <taxon>Caryophylliidae</taxon>
        <taxon>Desmophyllum</taxon>
    </lineage>
</organism>
<protein>
    <submittedName>
        <fullName evidence="3">Protein phosphatase inhibitor</fullName>
    </submittedName>
</protein>
<feature type="region of interest" description="Disordered" evidence="2">
    <location>
        <begin position="154"/>
        <end position="184"/>
    </location>
</feature>